<accession>A0A381S2C8</accession>
<dbReference type="SMART" id="SM00834">
    <property type="entry name" value="CxxC_CXXC_SSSS"/>
    <property type="match status" value="1"/>
</dbReference>
<evidence type="ECO:0000256" key="1">
    <source>
        <dbReference type="SAM" id="MobiDB-lite"/>
    </source>
</evidence>
<reference evidence="3" key="1">
    <citation type="submission" date="2018-05" db="EMBL/GenBank/DDBJ databases">
        <authorList>
            <person name="Lanie J.A."/>
            <person name="Ng W.-L."/>
            <person name="Kazmierczak K.M."/>
            <person name="Andrzejewski T.M."/>
            <person name="Davidsen T.M."/>
            <person name="Wayne K.J."/>
            <person name="Tettelin H."/>
            <person name="Glass J.I."/>
            <person name="Rusch D."/>
            <person name="Podicherti R."/>
            <person name="Tsui H.-C.T."/>
            <person name="Winkler M.E."/>
        </authorList>
    </citation>
    <scope>NUCLEOTIDE SEQUENCE</scope>
</reference>
<feature type="domain" description="Putative regulatory protein FmdB zinc ribbon" evidence="2">
    <location>
        <begin position="1"/>
        <end position="45"/>
    </location>
</feature>
<organism evidence="3">
    <name type="scientific">marine metagenome</name>
    <dbReference type="NCBI Taxonomy" id="408172"/>
    <lineage>
        <taxon>unclassified sequences</taxon>
        <taxon>metagenomes</taxon>
        <taxon>ecological metagenomes</taxon>
    </lineage>
</organism>
<dbReference type="EMBL" id="UINC01002587">
    <property type="protein sequence ID" value="SUZ98266.1"/>
    <property type="molecule type" value="Genomic_DNA"/>
</dbReference>
<dbReference type="Pfam" id="PF09723">
    <property type="entry name" value="Zn_ribbon_8"/>
    <property type="match status" value="1"/>
</dbReference>
<protein>
    <recommendedName>
        <fullName evidence="2">Putative regulatory protein FmdB zinc ribbon domain-containing protein</fullName>
    </recommendedName>
</protein>
<feature type="region of interest" description="Disordered" evidence="1">
    <location>
        <begin position="99"/>
        <end position="125"/>
    </location>
</feature>
<dbReference type="AlphaFoldDB" id="A0A381S2C8"/>
<feature type="region of interest" description="Disordered" evidence="1">
    <location>
        <begin position="48"/>
        <end position="67"/>
    </location>
</feature>
<dbReference type="PANTHER" id="PTHR34404:SF3">
    <property type="entry name" value="REGULATORY PROTEIN, FMDB FAMILY"/>
    <property type="match status" value="1"/>
</dbReference>
<feature type="compositionally biased region" description="Low complexity" evidence="1">
    <location>
        <begin position="48"/>
        <end position="57"/>
    </location>
</feature>
<sequence>MPIYEYICNPCNKRVNLFFRSYDEANRNTAVCPDCENSDLRRLISVSSISSGKNSTSEQKISPNNPHLLAQKMRSSMRKSGKDYGNEFNEVVHRLEKGENPNLIERSLRKRSGEDKHMCPDGHVH</sequence>
<feature type="compositionally biased region" description="Basic and acidic residues" evidence="1">
    <location>
        <begin position="111"/>
        <end position="125"/>
    </location>
</feature>
<gene>
    <name evidence="3" type="ORF">METZ01_LOCUS51120</name>
</gene>
<dbReference type="PANTHER" id="PTHR34404">
    <property type="entry name" value="REGULATORY PROTEIN, FMDB FAMILY"/>
    <property type="match status" value="1"/>
</dbReference>
<dbReference type="NCBIfam" id="TIGR02605">
    <property type="entry name" value="CxxC_CxxC_SSSS"/>
    <property type="match status" value="1"/>
</dbReference>
<proteinExistence type="predicted"/>
<evidence type="ECO:0000259" key="2">
    <source>
        <dbReference type="SMART" id="SM00834"/>
    </source>
</evidence>
<evidence type="ECO:0000313" key="3">
    <source>
        <dbReference type="EMBL" id="SUZ98266.1"/>
    </source>
</evidence>
<dbReference type="InterPro" id="IPR013429">
    <property type="entry name" value="Regulatory_FmdB_Zinc_ribbon"/>
</dbReference>
<name>A0A381S2C8_9ZZZZ</name>